<feature type="domain" description="HTH marR-type" evidence="4">
    <location>
        <begin position="1"/>
        <end position="125"/>
    </location>
</feature>
<protein>
    <submittedName>
        <fullName evidence="5">HTH-type transcriptional regulator YusO</fullName>
    </submittedName>
</protein>
<dbReference type="Pfam" id="PF01047">
    <property type="entry name" value="MarR"/>
    <property type="match status" value="1"/>
</dbReference>
<dbReference type="PROSITE" id="PS01117">
    <property type="entry name" value="HTH_MARR_1"/>
    <property type="match status" value="1"/>
</dbReference>
<dbReference type="InterPro" id="IPR011991">
    <property type="entry name" value="ArsR-like_HTH"/>
</dbReference>
<dbReference type="PANTHER" id="PTHR42756">
    <property type="entry name" value="TRANSCRIPTIONAL REGULATOR, MARR"/>
    <property type="match status" value="1"/>
</dbReference>
<dbReference type="InterPro" id="IPR023187">
    <property type="entry name" value="Tscrpt_reg_MarR-type_CS"/>
</dbReference>
<dbReference type="PANTHER" id="PTHR42756:SF1">
    <property type="entry name" value="TRANSCRIPTIONAL REPRESSOR OF EMRAB OPERON"/>
    <property type="match status" value="1"/>
</dbReference>
<dbReference type="SUPFAM" id="SSF46785">
    <property type="entry name" value="Winged helix' DNA-binding domain"/>
    <property type="match status" value="1"/>
</dbReference>
<keyword evidence="1" id="KW-0805">Transcription regulation</keyword>
<evidence type="ECO:0000256" key="3">
    <source>
        <dbReference type="ARBA" id="ARBA00023163"/>
    </source>
</evidence>
<keyword evidence="3" id="KW-0804">Transcription</keyword>
<dbReference type="PROSITE" id="PS50995">
    <property type="entry name" value="HTH_MARR_2"/>
    <property type="match status" value="1"/>
</dbReference>
<dbReference type="InterPro" id="IPR036390">
    <property type="entry name" value="WH_DNA-bd_sf"/>
</dbReference>
<dbReference type="RefSeq" id="WP_249865435.1">
    <property type="nucleotide sequence ID" value="NZ_CP027059.1"/>
</dbReference>
<reference evidence="5" key="2">
    <citation type="journal article" date="2021" name="J Anim Sci Technol">
        <title>Complete genome sequence of Paenibacillus konkukensis sp. nov. SK3146 as a potential probiotic strain.</title>
        <authorList>
            <person name="Jung H.I."/>
            <person name="Park S."/>
            <person name="Niu K.M."/>
            <person name="Lee S.W."/>
            <person name="Kothari D."/>
            <person name="Yi K.J."/>
            <person name="Kim S.K."/>
        </authorList>
    </citation>
    <scope>NUCLEOTIDE SEQUENCE</scope>
    <source>
        <strain evidence="5">SK3146</strain>
    </source>
</reference>
<dbReference type="InterPro" id="IPR000835">
    <property type="entry name" value="HTH_MarR-typ"/>
</dbReference>
<dbReference type="Gene3D" id="1.10.10.10">
    <property type="entry name" value="Winged helix-like DNA-binding domain superfamily/Winged helix DNA-binding domain"/>
    <property type="match status" value="1"/>
</dbReference>
<dbReference type="PRINTS" id="PR00598">
    <property type="entry name" value="HTHMARR"/>
</dbReference>
<dbReference type="Proteomes" id="UP001057134">
    <property type="component" value="Chromosome"/>
</dbReference>
<evidence type="ECO:0000256" key="1">
    <source>
        <dbReference type="ARBA" id="ARBA00023015"/>
    </source>
</evidence>
<reference evidence="5" key="1">
    <citation type="submission" date="2018-02" db="EMBL/GenBank/DDBJ databases">
        <authorList>
            <person name="Kim S.-K."/>
            <person name="Jung H.-I."/>
            <person name="Lee S.-W."/>
        </authorList>
    </citation>
    <scope>NUCLEOTIDE SEQUENCE</scope>
    <source>
        <strain evidence="5">SK3146</strain>
    </source>
</reference>
<name>A0ABY4RLN1_9BACL</name>
<sequence>MNKVQRNMNTRMQQQFQSGITREQMYLLKIIADEQPCKITELAKRFGLNPSTISTMVNRMEKEGFISREYGNNDRRNVFVSITPHGQDVLKQNLQHYSGMLKHYLSHLERSEVEAFVQTIEKIASIDDK</sequence>
<dbReference type="InterPro" id="IPR036388">
    <property type="entry name" value="WH-like_DNA-bd_sf"/>
</dbReference>
<evidence type="ECO:0000259" key="4">
    <source>
        <dbReference type="PROSITE" id="PS50995"/>
    </source>
</evidence>
<evidence type="ECO:0000313" key="6">
    <source>
        <dbReference type="Proteomes" id="UP001057134"/>
    </source>
</evidence>
<evidence type="ECO:0000256" key="2">
    <source>
        <dbReference type="ARBA" id="ARBA00023125"/>
    </source>
</evidence>
<accession>A0ABY4RLN1</accession>
<dbReference type="PRINTS" id="PR00033">
    <property type="entry name" value="HTHASNC"/>
</dbReference>
<dbReference type="InterPro" id="IPR000485">
    <property type="entry name" value="AsnC-type_HTH_dom"/>
</dbReference>
<gene>
    <name evidence="5" type="primary">yusO_5</name>
    <name evidence="5" type="ORF">SK3146_02603</name>
</gene>
<keyword evidence="2" id="KW-0238">DNA-binding</keyword>
<dbReference type="EMBL" id="CP027059">
    <property type="protein sequence ID" value="UQZ83416.1"/>
    <property type="molecule type" value="Genomic_DNA"/>
</dbReference>
<dbReference type="SMART" id="SM00347">
    <property type="entry name" value="HTH_MARR"/>
    <property type="match status" value="1"/>
</dbReference>
<proteinExistence type="predicted"/>
<keyword evidence="6" id="KW-1185">Reference proteome</keyword>
<evidence type="ECO:0000313" key="5">
    <source>
        <dbReference type="EMBL" id="UQZ83416.1"/>
    </source>
</evidence>
<dbReference type="CDD" id="cd00090">
    <property type="entry name" value="HTH_ARSR"/>
    <property type="match status" value="1"/>
</dbReference>
<organism evidence="5 6">
    <name type="scientific">Paenibacillus konkukensis</name>
    <dbReference type="NCBI Taxonomy" id="2020716"/>
    <lineage>
        <taxon>Bacteria</taxon>
        <taxon>Bacillati</taxon>
        <taxon>Bacillota</taxon>
        <taxon>Bacilli</taxon>
        <taxon>Bacillales</taxon>
        <taxon>Paenibacillaceae</taxon>
        <taxon>Paenibacillus</taxon>
    </lineage>
</organism>